<feature type="transmembrane region" description="Helical" evidence="1">
    <location>
        <begin position="93"/>
        <end position="115"/>
    </location>
</feature>
<dbReference type="EMBL" id="JBIBEG010000028">
    <property type="protein sequence ID" value="MFF5900966.1"/>
    <property type="molecule type" value="Genomic_DNA"/>
</dbReference>
<protein>
    <submittedName>
        <fullName evidence="2">Uncharacterized protein</fullName>
    </submittedName>
</protein>
<keyword evidence="1" id="KW-0812">Transmembrane</keyword>
<feature type="transmembrane region" description="Helical" evidence="1">
    <location>
        <begin position="45"/>
        <end position="67"/>
    </location>
</feature>
<comment type="caution">
    <text evidence="2">The sequence shown here is derived from an EMBL/GenBank/DDBJ whole genome shotgun (WGS) entry which is preliminary data.</text>
</comment>
<feature type="transmembrane region" description="Helical" evidence="1">
    <location>
        <begin position="273"/>
        <end position="292"/>
    </location>
</feature>
<proteinExistence type="predicted"/>
<gene>
    <name evidence="2" type="ORF">ACFY8O_34345</name>
</gene>
<name>A0ABW6XGV0_9ACTN</name>
<organism evidence="2 3">
    <name type="scientific">Streptomyces argenteolus</name>
    <dbReference type="NCBI Taxonomy" id="67274"/>
    <lineage>
        <taxon>Bacteria</taxon>
        <taxon>Bacillati</taxon>
        <taxon>Actinomycetota</taxon>
        <taxon>Actinomycetes</taxon>
        <taxon>Kitasatosporales</taxon>
        <taxon>Streptomycetaceae</taxon>
        <taxon>Streptomyces</taxon>
    </lineage>
</organism>
<dbReference type="Proteomes" id="UP001602322">
    <property type="component" value="Unassembled WGS sequence"/>
</dbReference>
<keyword evidence="1" id="KW-1133">Transmembrane helix</keyword>
<reference evidence="2 3" key="1">
    <citation type="submission" date="2024-10" db="EMBL/GenBank/DDBJ databases">
        <title>The Natural Products Discovery Center: Release of the First 8490 Sequenced Strains for Exploring Actinobacteria Biosynthetic Diversity.</title>
        <authorList>
            <person name="Kalkreuter E."/>
            <person name="Kautsar S.A."/>
            <person name="Yang D."/>
            <person name="Bader C.D."/>
            <person name="Teijaro C.N."/>
            <person name="Fluegel L."/>
            <person name="Davis C.M."/>
            <person name="Simpson J.R."/>
            <person name="Lauterbach L."/>
            <person name="Steele A.D."/>
            <person name="Gui C."/>
            <person name="Meng S."/>
            <person name="Li G."/>
            <person name="Viehrig K."/>
            <person name="Ye F."/>
            <person name="Su P."/>
            <person name="Kiefer A.F."/>
            <person name="Nichols A."/>
            <person name="Cepeda A.J."/>
            <person name="Yan W."/>
            <person name="Fan B."/>
            <person name="Jiang Y."/>
            <person name="Adhikari A."/>
            <person name="Zheng C.-J."/>
            <person name="Schuster L."/>
            <person name="Cowan T.M."/>
            <person name="Smanski M.J."/>
            <person name="Chevrette M.G."/>
            <person name="De Carvalho L.P.S."/>
            <person name="Shen B."/>
        </authorList>
    </citation>
    <scope>NUCLEOTIDE SEQUENCE [LARGE SCALE GENOMIC DNA]</scope>
    <source>
        <strain evidence="2 3">NPDC012540</strain>
    </source>
</reference>
<feature type="transmembrane region" description="Helical" evidence="1">
    <location>
        <begin position="298"/>
        <end position="314"/>
    </location>
</feature>
<evidence type="ECO:0000313" key="3">
    <source>
        <dbReference type="Proteomes" id="UP001602322"/>
    </source>
</evidence>
<dbReference type="RefSeq" id="WP_387909330.1">
    <property type="nucleotide sequence ID" value="NZ_JBIBEG010000028.1"/>
</dbReference>
<keyword evidence="1" id="KW-0472">Membrane</keyword>
<evidence type="ECO:0000313" key="2">
    <source>
        <dbReference type="EMBL" id="MFF5900966.1"/>
    </source>
</evidence>
<sequence>MTTNQATSRSRFDQLAHDLHRLGVNRRPSGRVRVAMHRRVQLKGWFLQVAISITLALTISIVLIRFIDLAPTREEVTAMDEMWPNYKSSEREIQFWTTFPDWPMIPILTAFLMIATGEMSKKLRGGNFWFIRNIDSFRAARRYAPVMVIADAISACADAYESDREDKAPALRQVSRRLGAVTRTLRTAYKHRSSVPRRSRRRKILDTHARQVIAAIRKSEERLDRDPQAALQELGGILLTISDRYCEARVGALLDNEQIEGVQPSHDYEWLRIVAWAALSAGAVIFIAKLDLSEGSEPVVAIFAVLAMMAIIWNRKVRQAFDLLNIVTGGP</sequence>
<accession>A0ABW6XGV0</accession>
<keyword evidence="3" id="KW-1185">Reference proteome</keyword>
<evidence type="ECO:0000256" key="1">
    <source>
        <dbReference type="SAM" id="Phobius"/>
    </source>
</evidence>